<protein>
    <submittedName>
        <fullName evidence="1">Uncharacterized protein</fullName>
    </submittedName>
</protein>
<dbReference type="HOGENOM" id="CLU_2116971_0_0_3"/>
<dbReference type="KEGG" id="csg:Cylst_2566"/>
<dbReference type="Proteomes" id="UP000010475">
    <property type="component" value="Chromosome"/>
</dbReference>
<accession>K9WZ26</accession>
<dbReference type="RefSeq" id="WP_015208026.1">
    <property type="nucleotide sequence ID" value="NC_019757.1"/>
</dbReference>
<evidence type="ECO:0000313" key="2">
    <source>
        <dbReference type="Proteomes" id="UP000010475"/>
    </source>
</evidence>
<proteinExistence type="predicted"/>
<name>K9WZ26_9NOST</name>
<evidence type="ECO:0000313" key="1">
    <source>
        <dbReference type="EMBL" id="AFZ24772.1"/>
    </source>
</evidence>
<dbReference type="STRING" id="56107.Cylst_2566"/>
<organism evidence="1 2">
    <name type="scientific">Cylindrospermum stagnale PCC 7417</name>
    <dbReference type="NCBI Taxonomy" id="56107"/>
    <lineage>
        <taxon>Bacteria</taxon>
        <taxon>Bacillati</taxon>
        <taxon>Cyanobacteriota</taxon>
        <taxon>Cyanophyceae</taxon>
        <taxon>Nostocales</taxon>
        <taxon>Nostocaceae</taxon>
        <taxon>Cylindrospermum</taxon>
    </lineage>
</organism>
<reference evidence="1 2" key="1">
    <citation type="submission" date="2012-06" db="EMBL/GenBank/DDBJ databases">
        <title>Finished chromosome of genome of Cylindrospermum stagnale PCC 7417.</title>
        <authorList>
            <consortium name="US DOE Joint Genome Institute"/>
            <person name="Gugger M."/>
            <person name="Coursin T."/>
            <person name="Rippka R."/>
            <person name="Tandeau De Marsac N."/>
            <person name="Huntemann M."/>
            <person name="Wei C.-L."/>
            <person name="Han J."/>
            <person name="Detter J.C."/>
            <person name="Han C."/>
            <person name="Tapia R."/>
            <person name="Chen A."/>
            <person name="Kyrpides N."/>
            <person name="Mavromatis K."/>
            <person name="Markowitz V."/>
            <person name="Szeto E."/>
            <person name="Ivanova N."/>
            <person name="Pagani I."/>
            <person name="Pati A."/>
            <person name="Goodwin L."/>
            <person name="Nordberg H.P."/>
            <person name="Cantor M.N."/>
            <person name="Hua S.X."/>
            <person name="Woyke T."/>
            <person name="Kerfeld C.A."/>
        </authorList>
    </citation>
    <scope>NUCLEOTIDE SEQUENCE [LARGE SCALE GENOMIC DNA]</scope>
    <source>
        <strain evidence="1 2">PCC 7417</strain>
    </source>
</reference>
<keyword evidence="2" id="KW-1185">Reference proteome</keyword>
<gene>
    <name evidence="1" type="ORF">Cylst_2566</name>
</gene>
<dbReference type="EMBL" id="CP003642">
    <property type="protein sequence ID" value="AFZ24772.1"/>
    <property type="molecule type" value="Genomic_DNA"/>
</dbReference>
<sequence length="114" mass="12799">MALVLKAGKSFVNPVTGGSYLAAYLKVGRITYDRDNRLVEFILLTYNSKADRDASREPITFKRFSATGAEFDANFTPSSLDASGNIVKRIYEYLSQVIDEEGNLLYPDWESDVM</sequence>
<dbReference type="AlphaFoldDB" id="K9WZ26"/>